<dbReference type="Proteomes" id="UP001591681">
    <property type="component" value="Unassembled WGS sequence"/>
</dbReference>
<protein>
    <submittedName>
        <fullName evidence="2">Uncharacterized protein</fullName>
    </submittedName>
</protein>
<feature type="region of interest" description="Disordered" evidence="1">
    <location>
        <begin position="1"/>
        <end position="55"/>
    </location>
</feature>
<evidence type="ECO:0000256" key="1">
    <source>
        <dbReference type="SAM" id="MobiDB-lite"/>
    </source>
</evidence>
<evidence type="ECO:0000313" key="3">
    <source>
        <dbReference type="Proteomes" id="UP001591681"/>
    </source>
</evidence>
<comment type="caution">
    <text evidence="2">The sequence shown here is derived from an EMBL/GenBank/DDBJ whole genome shotgun (WGS) entry which is preliminary data.</text>
</comment>
<keyword evidence="3" id="KW-1185">Reference proteome</keyword>
<name>A0ABD1JL09_9TELE</name>
<organism evidence="2 3">
    <name type="scientific">Coilia grayii</name>
    <name type="common">Gray's grenadier anchovy</name>
    <dbReference type="NCBI Taxonomy" id="363190"/>
    <lineage>
        <taxon>Eukaryota</taxon>
        <taxon>Metazoa</taxon>
        <taxon>Chordata</taxon>
        <taxon>Craniata</taxon>
        <taxon>Vertebrata</taxon>
        <taxon>Euteleostomi</taxon>
        <taxon>Actinopterygii</taxon>
        <taxon>Neopterygii</taxon>
        <taxon>Teleostei</taxon>
        <taxon>Clupei</taxon>
        <taxon>Clupeiformes</taxon>
        <taxon>Clupeoidei</taxon>
        <taxon>Engraulidae</taxon>
        <taxon>Coilinae</taxon>
        <taxon>Coilia</taxon>
    </lineage>
</organism>
<accession>A0ABD1JL09</accession>
<feature type="compositionally biased region" description="Polar residues" evidence="1">
    <location>
        <begin position="29"/>
        <end position="44"/>
    </location>
</feature>
<gene>
    <name evidence="2" type="ORF">ACEWY4_016183</name>
</gene>
<reference evidence="2 3" key="1">
    <citation type="submission" date="2024-09" db="EMBL/GenBank/DDBJ databases">
        <title>A chromosome-level genome assembly of Gray's grenadier anchovy, Coilia grayii.</title>
        <authorList>
            <person name="Fu Z."/>
        </authorList>
    </citation>
    <scope>NUCLEOTIDE SEQUENCE [LARGE SCALE GENOMIC DNA]</scope>
    <source>
        <strain evidence="2">G4</strain>
        <tissue evidence="2">Muscle</tissue>
    </source>
</reference>
<proteinExistence type="predicted"/>
<evidence type="ECO:0000313" key="2">
    <source>
        <dbReference type="EMBL" id="KAL2087355.1"/>
    </source>
</evidence>
<sequence>MEETTEPQFEIPELNTLPKRRGKSKKRNSTVLDTETSPEINNNAKRPPLRRGSSFTFLTPSSQWDFSLKRKRREKDDDSVSLSSFDFKQTGATTDRHFFGVNDEGPTVNVTSTSFLESFHQNHLFLPRDTPLFLPQATHSPPYPFLPQGLLGSCEGSV</sequence>
<dbReference type="AlphaFoldDB" id="A0ABD1JL09"/>
<dbReference type="EMBL" id="JBHFQA010000014">
    <property type="protein sequence ID" value="KAL2087355.1"/>
    <property type="molecule type" value="Genomic_DNA"/>
</dbReference>
<feature type="compositionally biased region" description="Basic residues" evidence="1">
    <location>
        <begin position="18"/>
        <end position="28"/>
    </location>
</feature>